<dbReference type="InterPro" id="IPR011053">
    <property type="entry name" value="Single_hybrid_motif"/>
</dbReference>
<evidence type="ECO:0000259" key="1">
    <source>
        <dbReference type="Pfam" id="PF00364"/>
    </source>
</evidence>
<dbReference type="Gene3D" id="2.40.50.100">
    <property type="match status" value="1"/>
</dbReference>
<comment type="caution">
    <text evidence="2">The sequence shown here is derived from an EMBL/GenBank/DDBJ whole genome shotgun (WGS) entry which is preliminary data.</text>
</comment>
<evidence type="ECO:0000313" key="2">
    <source>
        <dbReference type="EMBL" id="EQD77401.1"/>
    </source>
</evidence>
<name>T1BWR0_9ZZZZ</name>
<dbReference type="EMBL" id="AUZX01002194">
    <property type="protein sequence ID" value="EQD77401.1"/>
    <property type="molecule type" value="Genomic_DNA"/>
</dbReference>
<accession>T1BWR0</accession>
<dbReference type="SUPFAM" id="SSF51230">
    <property type="entry name" value="Single hybrid motif"/>
    <property type="match status" value="1"/>
</dbReference>
<dbReference type="Pfam" id="PF00364">
    <property type="entry name" value="Biotin_lipoyl"/>
    <property type="match status" value="1"/>
</dbReference>
<proteinExistence type="predicted"/>
<keyword evidence="2" id="KW-0808">Transferase</keyword>
<dbReference type="InterPro" id="IPR000089">
    <property type="entry name" value="Biotin_lipoyl"/>
</dbReference>
<reference evidence="2" key="2">
    <citation type="journal article" date="2014" name="ISME J.">
        <title>Microbial stratification in low pH oxic and suboxic macroscopic growths along an acid mine drainage.</title>
        <authorList>
            <person name="Mendez-Garcia C."/>
            <person name="Mesa V."/>
            <person name="Sprenger R.R."/>
            <person name="Richter M."/>
            <person name="Diez M.S."/>
            <person name="Solano J."/>
            <person name="Bargiela R."/>
            <person name="Golyshina O.V."/>
            <person name="Manteca A."/>
            <person name="Ramos J.L."/>
            <person name="Gallego J.R."/>
            <person name="Llorente I."/>
            <person name="Martins Dos Santos V.A."/>
            <person name="Jensen O.N."/>
            <person name="Pelaez A.I."/>
            <person name="Sanchez J."/>
            <person name="Ferrer M."/>
        </authorList>
    </citation>
    <scope>NUCLEOTIDE SEQUENCE</scope>
</reference>
<organism evidence="2">
    <name type="scientific">mine drainage metagenome</name>
    <dbReference type="NCBI Taxonomy" id="410659"/>
    <lineage>
        <taxon>unclassified sequences</taxon>
        <taxon>metagenomes</taxon>
        <taxon>ecological metagenomes</taxon>
    </lineage>
</organism>
<dbReference type="AlphaFoldDB" id="T1BWR0"/>
<dbReference type="GO" id="GO:0016740">
    <property type="term" value="F:transferase activity"/>
    <property type="evidence" value="ECO:0007669"/>
    <property type="project" value="UniProtKB-KW"/>
</dbReference>
<protein>
    <submittedName>
        <fullName evidence="2">Dihydrolipoamide acetyltransferase</fullName>
    </submittedName>
</protein>
<reference evidence="2" key="1">
    <citation type="submission" date="2013-08" db="EMBL/GenBank/DDBJ databases">
        <authorList>
            <person name="Mendez C."/>
            <person name="Richter M."/>
            <person name="Ferrer M."/>
            <person name="Sanchez J."/>
        </authorList>
    </citation>
    <scope>NUCLEOTIDE SEQUENCE</scope>
</reference>
<feature type="domain" description="Lipoyl-binding" evidence="1">
    <location>
        <begin position="9"/>
        <end position="47"/>
    </location>
</feature>
<gene>
    <name evidence="2" type="ORF">B1A_02977</name>
</gene>
<sequence>MSAAESLVEVRVPDMGNFKDVAVIDVLVKAGERIEAEAPLVTLETEKGDHGCALDRRRGGREAAHR</sequence>